<gene>
    <name evidence="2" type="ORF">BA724_14310</name>
</gene>
<comment type="caution">
    <text evidence="2">The sequence shown here is derived from an EMBL/GenBank/DDBJ whole genome shotgun (WGS) entry which is preliminary data.</text>
</comment>
<dbReference type="Proteomes" id="UP000095658">
    <property type="component" value="Unassembled WGS sequence"/>
</dbReference>
<protein>
    <recommendedName>
        <fullName evidence="4">Group-specific protein</fullName>
    </recommendedName>
</protein>
<sequence>MNFVIGLVVLILLCAVAGTLFVMKSEDTKYGESTKRNTMNLTIIYVITFFLLAVGTVWFIVAATS</sequence>
<dbReference type="STRING" id="1714016.BA724_14310"/>
<proteinExistence type="predicted"/>
<evidence type="ECO:0000313" key="2">
    <source>
        <dbReference type="EMBL" id="OES46406.1"/>
    </source>
</evidence>
<accession>A0A1E7DTJ5</accession>
<dbReference type="OrthoDB" id="2930540at2"/>
<dbReference type="AlphaFoldDB" id="A0A1E7DTJ5"/>
<keyword evidence="3" id="KW-1185">Reference proteome</keyword>
<keyword evidence="1" id="KW-0472">Membrane</keyword>
<evidence type="ECO:0008006" key="4">
    <source>
        <dbReference type="Google" id="ProtNLM"/>
    </source>
</evidence>
<name>A0A1E7DTJ5_9BACI</name>
<evidence type="ECO:0000256" key="1">
    <source>
        <dbReference type="SAM" id="Phobius"/>
    </source>
</evidence>
<dbReference type="EMBL" id="MAMP01000002">
    <property type="protein sequence ID" value="OES46406.1"/>
    <property type="molecule type" value="Genomic_DNA"/>
</dbReference>
<evidence type="ECO:0000313" key="3">
    <source>
        <dbReference type="Proteomes" id="UP000095658"/>
    </source>
</evidence>
<feature type="transmembrane region" description="Helical" evidence="1">
    <location>
        <begin position="41"/>
        <end position="61"/>
    </location>
</feature>
<reference evidence="2 3" key="1">
    <citation type="submission" date="2016-06" db="EMBL/GenBank/DDBJ databases">
        <title>Domibacillus iocasae genome sequencing.</title>
        <authorList>
            <person name="Verma A."/>
            <person name="Pal Y."/>
            <person name="Ojha A.K."/>
            <person name="Krishnamurthi S."/>
        </authorList>
    </citation>
    <scope>NUCLEOTIDE SEQUENCE [LARGE SCALE GENOMIC DNA]</scope>
    <source>
        <strain evidence="2 3">DSM 29979</strain>
    </source>
</reference>
<organism evidence="2 3">
    <name type="scientific">Domibacillus iocasae</name>
    <dbReference type="NCBI Taxonomy" id="1714016"/>
    <lineage>
        <taxon>Bacteria</taxon>
        <taxon>Bacillati</taxon>
        <taxon>Bacillota</taxon>
        <taxon>Bacilli</taxon>
        <taxon>Bacillales</taxon>
        <taxon>Bacillaceae</taxon>
        <taxon>Domibacillus</taxon>
    </lineage>
</organism>
<keyword evidence="1" id="KW-1133">Transmembrane helix</keyword>
<dbReference type="RefSeq" id="WP_069936944.1">
    <property type="nucleotide sequence ID" value="NZ_MAMP01000002.1"/>
</dbReference>
<keyword evidence="1" id="KW-0812">Transmembrane</keyword>